<dbReference type="AlphaFoldDB" id="S0EKK6"/>
<protein>
    <submittedName>
        <fullName evidence="2">Uncharacterized protein</fullName>
    </submittedName>
</protein>
<feature type="region of interest" description="Disordered" evidence="1">
    <location>
        <begin position="1"/>
        <end position="60"/>
    </location>
</feature>
<evidence type="ECO:0000313" key="3">
    <source>
        <dbReference type="Proteomes" id="UP000016800"/>
    </source>
</evidence>
<dbReference type="GeneID" id="35403810"/>
<dbReference type="EMBL" id="HF679032">
    <property type="protein sequence ID" value="CCT75125.1"/>
    <property type="molecule type" value="Genomic_DNA"/>
</dbReference>
<feature type="compositionally biased region" description="Polar residues" evidence="1">
    <location>
        <begin position="24"/>
        <end position="45"/>
    </location>
</feature>
<gene>
    <name evidence="2" type="ORF">FFUJ_10345</name>
</gene>
<accession>S0EKK6</accession>
<evidence type="ECO:0000256" key="1">
    <source>
        <dbReference type="SAM" id="MobiDB-lite"/>
    </source>
</evidence>
<reference evidence="3" key="1">
    <citation type="journal article" date="2013" name="PLoS Pathog.">
        <title>Deciphering the cryptic genome: genome-wide analyses of the rice pathogen Fusarium fujikuroi reveal complex regulation of secondary metabolism and novel metabolites.</title>
        <authorList>
            <person name="Wiemann P."/>
            <person name="Sieber C.M."/>
            <person name="von Bargen K.W."/>
            <person name="Studt L."/>
            <person name="Niehaus E.M."/>
            <person name="Espino J.J."/>
            <person name="Huss K."/>
            <person name="Michielse C.B."/>
            <person name="Albermann S."/>
            <person name="Wagner D."/>
            <person name="Bergner S.V."/>
            <person name="Connolly L.R."/>
            <person name="Fischer A."/>
            <person name="Reuter G."/>
            <person name="Kleigrewe K."/>
            <person name="Bald T."/>
            <person name="Wingfield B.D."/>
            <person name="Ophir R."/>
            <person name="Freeman S."/>
            <person name="Hippler M."/>
            <person name="Smith K.M."/>
            <person name="Brown D.W."/>
            <person name="Proctor R.H."/>
            <person name="Munsterkotter M."/>
            <person name="Freitag M."/>
            <person name="Humpf H.U."/>
            <person name="Guldener U."/>
            <person name="Tudzynski B."/>
        </authorList>
    </citation>
    <scope>NUCLEOTIDE SEQUENCE [LARGE SCALE GENOMIC DNA]</scope>
    <source>
        <strain evidence="3">CBS 195.34 / IMI 58289 / NRRL A-6831</strain>
    </source>
</reference>
<evidence type="ECO:0000313" key="2">
    <source>
        <dbReference type="EMBL" id="CCT75125.1"/>
    </source>
</evidence>
<proteinExistence type="predicted"/>
<organism evidence="2 3">
    <name type="scientific">Gibberella fujikuroi (strain CBS 195.34 / IMI 58289 / NRRL A-6831)</name>
    <name type="common">Bakanae and foot rot disease fungus</name>
    <name type="synonym">Fusarium fujikuroi</name>
    <dbReference type="NCBI Taxonomy" id="1279085"/>
    <lineage>
        <taxon>Eukaryota</taxon>
        <taxon>Fungi</taxon>
        <taxon>Dikarya</taxon>
        <taxon>Ascomycota</taxon>
        <taxon>Pezizomycotina</taxon>
        <taxon>Sordariomycetes</taxon>
        <taxon>Hypocreomycetidae</taxon>
        <taxon>Hypocreales</taxon>
        <taxon>Nectriaceae</taxon>
        <taxon>Fusarium</taxon>
        <taxon>Fusarium fujikuroi species complex</taxon>
    </lineage>
</organism>
<dbReference type="HOGENOM" id="CLU_1294501_0_0_1"/>
<dbReference type="VEuPathDB" id="FungiDB:FFUJ_10345"/>
<dbReference type="RefSeq" id="XP_023437203.1">
    <property type="nucleotide sequence ID" value="XM_023569117.1"/>
</dbReference>
<sequence length="213" mass="23926">MASIPALSQRGARLIRASQRDPSSESTSETYAFVNHGSSSATVSHGVNPDATTPPMPRFDVTESDTYARPLETPSPYQTRRALNDRVMPETLPHFLPAWSTDNVCCQYLLHLPSLLLTRASLTISMRKCTDGSRVIGATGSFQQHNELLYDPVVRPEWARAQCGQAILLQVKRIFSHIDPSIPDLEHAPHRYHRHNRLGRMHLRQPSNPESVR</sequence>
<dbReference type="Proteomes" id="UP000016800">
    <property type="component" value="Chromosome X"/>
</dbReference>
<name>S0EKK6_GIBF5</name>
<keyword evidence="3" id="KW-1185">Reference proteome</keyword>